<dbReference type="GO" id="GO:0016020">
    <property type="term" value="C:membrane"/>
    <property type="evidence" value="ECO:0007669"/>
    <property type="project" value="TreeGrafter"/>
</dbReference>
<evidence type="ECO:0000313" key="2">
    <source>
        <dbReference type="EMBL" id="NYD71211.1"/>
    </source>
</evidence>
<feature type="transmembrane region" description="Helical" evidence="1">
    <location>
        <begin position="135"/>
        <end position="157"/>
    </location>
</feature>
<dbReference type="Gene3D" id="1.20.120.1630">
    <property type="match status" value="1"/>
</dbReference>
<dbReference type="Pfam" id="PF06966">
    <property type="entry name" value="DUF1295"/>
    <property type="match status" value="1"/>
</dbReference>
<dbReference type="Proteomes" id="UP000549913">
    <property type="component" value="Unassembled WGS sequence"/>
</dbReference>
<protein>
    <submittedName>
        <fullName evidence="2">Steroid 5-alpha reductase family enzyme</fullName>
    </submittedName>
</protein>
<keyword evidence="1" id="KW-0812">Transmembrane</keyword>
<evidence type="ECO:0000256" key="1">
    <source>
        <dbReference type="SAM" id="Phobius"/>
    </source>
</evidence>
<sequence length="275" mass="30960">MIPLMASVWVLIASVLVTWVLSLVTREYSWVDRIWSIVPVLYVWIFAGATGFTDLRLMLMASVVTLWGARLTFNFARKGGYGRGGQDYRWSILKKRMPAPAFQVFDLLFIAGFQNLVLWLIAMPAYFAYQNRATPFGLLDIVLLVLFAAALVGETIADEQQWRFHLRKHAAGTAGEATGDKPFLTRGLFRLSRHPNYFFELAQWYLFFGVGAVAAGTVLQFSALGPLLLTVVFIGSTIFTESISRGKYPQYDAYRRTTSALVPWFPRRTSADTAS</sequence>
<feature type="transmembrane region" description="Helical" evidence="1">
    <location>
        <begin position="6"/>
        <end position="25"/>
    </location>
</feature>
<dbReference type="EMBL" id="JACCBM010000001">
    <property type="protein sequence ID" value="NYD71211.1"/>
    <property type="molecule type" value="Genomic_DNA"/>
</dbReference>
<dbReference type="RefSeq" id="WP_218870056.1">
    <property type="nucleotide sequence ID" value="NZ_JACCBM010000001.1"/>
</dbReference>
<comment type="caution">
    <text evidence="2">The sequence shown here is derived from an EMBL/GenBank/DDBJ whole genome shotgun (WGS) entry which is preliminary data.</text>
</comment>
<feature type="transmembrane region" description="Helical" evidence="1">
    <location>
        <begin position="34"/>
        <end position="52"/>
    </location>
</feature>
<dbReference type="PANTHER" id="PTHR32251">
    <property type="entry name" value="3-OXO-5-ALPHA-STEROID 4-DEHYDROGENASE"/>
    <property type="match status" value="1"/>
</dbReference>
<dbReference type="PANTHER" id="PTHR32251:SF23">
    <property type="entry name" value="3-OXO-5-ALPHA-STEROID 4-DEHYDROGENASE (DUF1295)"/>
    <property type="match status" value="1"/>
</dbReference>
<name>A0A852SQV0_9MICO</name>
<dbReference type="PROSITE" id="PS50244">
    <property type="entry name" value="S5A_REDUCTASE"/>
    <property type="match status" value="1"/>
</dbReference>
<feature type="transmembrane region" description="Helical" evidence="1">
    <location>
        <begin position="221"/>
        <end position="240"/>
    </location>
</feature>
<accession>A0A852SQV0</accession>
<gene>
    <name evidence="2" type="ORF">BJ984_002369</name>
</gene>
<evidence type="ECO:0000313" key="3">
    <source>
        <dbReference type="Proteomes" id="UP000549913"/>
    </source>
</evidence>
<dbReference type="AlphaFoldDB" id="A0A852SQV0"/>
<keyword evidence="3" id="KW-1185">Reference proteome</keyword>
<feature type="transmembrane region" description="Helical" evidence="1">
    <location>
        <begin position="104"/>
        <end position="129"/>
    </location>
</feature>
<keyword evidence="1" id="KW-1133">Transmembrane helix</keyword>
<keyword evidence="1" id="KW-0472">Membrane</keyword>
<dbReference type="InterPro" id="IPR010721">
    <property type="entry name" value="UstE-like"/>
</dbReference>
<proteinExistence type="predicted"/>
<organism evidence="2 3">
    <name type="scientific">Herbiconiux flava</name>
    <dbReference type="NCBI Taxonomy" id="881268"/>
    <lineage>
        <taxon>Bacteria</taxon>
        <taxon>Bacillati</taxon>
        <taxon>Actinomycetota</taxon>
        <taxon>Actinomycetes</taxon>
        <taxon>Micrococcales</taxon>
        <taxon>Microbacteriaceae</taxon>
        <taxon>Herbiconiux</taxon>
    </lineage>
</organism>
<reference evidence="2 3" key="1">
    <citation type="submission" date="2020-07" db="EMBL/GenBank/DDBJ databases">
        <title>Sequencing the genomes of 1000 actinobacteria strains.</title>
        <authorList>
            <person name="Klenk H.-P."/>
        </authorList>
    </citation>
    <scope>NUCLEOTIDE SEQUENCE [LARGE SCALE GENOMIC DNA]</scope>
    <source>
        <strain evidence="2 3">DSM 26474</strain>
    </source>
</reference>